<evidence type="ECO:0000256" key="2">
    <source>
        <dbReference type="ARBA" id="ARBA00007656"/>
    </source>
</evidence>
<keyword evidence="5 8" id="KW-0697">Rotamase</keyword>
<evidence type="ECO:0000256" key="4">
    <source>
        <dbReference type="ARBA" id="ARBA00018370"/>
    </source>
</evidence>
<evidence type="ECO:0000256" key="3">
    <source>
        <dbReference type="ARBA" id="ARBA00013194"/>
    </source>
</evidence>
<dbReference type="Pfam" id="PF00639">
    <property type="entry name" value="Rotamase"/>
    <property type="match status" value="1"/>
</dbReference>
<evidence type="ECO:0000256" key="8">
    <source>
        <dbReference type="PROSITE-ProRule" id="PRU00278"/>
    </source>
</evidence>
<dbReference type="PROSITE" id="PS50198">
    <property type="entry name" value="PPIC_PPIASE_2"/>
    <property type="match status" value="1"/>
</dbReference>
<evidence type="ECO:0000256" key="1">
    <source>
        <dbReference type="ARBA" id="ARBA00000971"/>
    </source>
</evidence>
<evidence type="ECO:0000259" key="10">
    <source>
        <dbReference type="PROSITE" id="PS50198"/>
    </source>
</evidence>
<dbReference type="PANTHER" id="PTHR47245:SF2">
    <property type="entry name" value="PEPTIDYL-PROLYL CIS-TRANS ISOMERASE HP_0175-RELATED"/>
    <property type="match status" value="1"/>
</dbReference>
<sequence length="318" mass="34960">MIFQSDFQTSASPAKSPSKSGRSSRGLVMCCAAAFLTVTGPCFGETPAADPLVARVDGVEIRQSDLALAEETLGKTVPPQDDAKREYLISFLSDMVILAKAAQSRNIADEADMQRRMTFMRNKALMDRILEVTGDEAVTDDTVRKAYEDVILSAPAEPELHLRSILFRFPDPNNEAEVKAAEDKAKAAIKRIAKGEDFVAVAKAMTENPAGKETGGDMGYMTRGQMGQEYADVAFKLEKGAVSAPIKTQFGWHVIRVEDQRTRKPLEFETVRDRLEVVVARKAQIELINKLRAETKIERIDPAETAETPVQAAQPAQK</sequence>
<evidence type="ECO:0000256" key="9">
    <source>
        <dbReference type="SAM" id="MobiDB-lite"/>
    </source>
</evidence>
<keyword evidence="8 11" id="KW-0413">Isomerase</keyword>
<feature type="compositionally biased region" description="Low complexity" evidence="9">
    <location>
        <begin position="10"/>
        <end position="24"/>
    </location>
</feature>
<evidence type="ECO:0000313" key="11">
    <source>
        <dbReference type="EMBL" id="KAA5598979.1"/>
    </source>
</evidence>
<dbReference type="Gene3D" id="3.10.50.40">
    <property type="match status" value="1"/>
</dbReference>
<dbReference type="InterPro" id="IPR046357">
    <property type="entry name" value="PPIase_dom_sf"/>
</dbReference>
<dbReference type="InterPro" id="IPR027304">
    <property type="entry name" value="Trigger_fact/SurA_dom_sf"/>
</dbReference>
<dbReference type="InterPro" id="IPR050245">
    <property type="entry name" value="PrsA_foldase"/>
</dbReference>
<gene>
    <name evidence="11" type="ORF">F1193_12800</name>
</gene>
<comment type="catalytic activity">
    <reaction evidence="1">
        <text>[protein]-peptidylproline (omega=180) = [protein]-peptidylproline (omega=0)</text>
        <dbReference type="Rhea" id="RHEA:16237"/>
        <dbReference type="Rhea" id="RHEA-COMP:10747"/>
        <dbReference type="Rhea" id="RHEA-COMP:10748"/>
        <dbReference type="ChEBI" id="CHEBI:83833"/>
        <dbReference type="ChEBI" id="CHEBI:83834"/>
        <dbReference type="EC" id="5.2.1.8"/>
    </reaction>
</comment>
<dbReference type="PANTHER" id="PTHR47245">
    <property type="entry name" value="PEPTIDYLPROLYL ISOMERASE"/>
    <property type="match status" value="1"/>
</dbReference>
<evidence type="ECO:0000256" key="7">
    <source>
        <dbReference type="ARBA" id="ARBA00031484"/>
    </source>
</evidence>
<dbReference type="GO" id="GO:0003755">
    <property type="term" value="F:peptidyl-prolyl cis-trans isomerase activity"/>
    <property type="evidence" value="ECO:0007669"/>
    <property type="project" value="UniProtKB-KW"/>
</dbReference>
<dbReference type="SUPFAM" id="SSF54534">
    <property type="entry name" value="FKBP-like"/>
    <property type="match status" value="1"/>
</dbReference>
<dbReference type="InterPro" id="IPR000297">
    <property type="entry name" value="PPIase_PpiC"/>
</dbReference>
<dbReference type="OrthoDB" id="14196at2"/>
<evidence type="ECO:0000313" key="12">
    <source>
        <dbReference type="Proteomes" id="UP000323886"/>
    </source>
</evidence>
<dbReference type="AlphaFoldDB" id="A0A5M6HTX5"/>
<evidence type="ECO:0000256" key="6">
    <source>
        <dbReference type="ARBA" id="ARBA00030642"/>
    </source>
</evidence>
<feature type="region of interest" description="Disordered" evidence="9">
    <location>
        <begin position="299"/>
        <end position="318"/>
    </location>
</feature>
<dbReference type="Proteomes" id="UP000323886">
    <property type="component" value="Unassembled WGS sequence"/>
</dbReference>
<evidence type="ECO:0000256" key="5">
    <source>
        <dbReference type="ARBA" id="ARBA00023110"/>
    </source>
</evidence>
<feature type="region of interest" description="Disordered" evidence="9">
    <location>
        <begin position="1"/>
        <end position="24"/>
    </location>
</feature>
<dbReference type="EMBL" id="VWPL01000025">
    <property type="protein sequence ID" value="KAA5598979.1"/>
    <property type="molecule type" value="Genomic_DNA"/>
</dbReference>
<comment type="similarity">
    <text evidence="2">Belongs to the PpiC/parvulin rotamase family.</text>
</comment>
<comment type="caution">
    <text evidence="11">The sequence shown here is derived from an EMBL/GenBank/DDBJ whole genome shotgun (WGS) entry which is preliminary data.</text>
</comment>
<dbReference type="EC" id="5.2.1.8" evidence="3"/>
<accession>A0A5M6HTX5</accession>
<keyword evidence="12" id="KW-1185">Reference proteome</keyword>
<proteinExistence type="inferred from homology"/>
<feature type="domain" description="PpiC" evidence="10">
    <location>
        <begin position="157"/>
        <end position="259"/>
    </location>
</feature>
<protein>
    <recommendedName>
        <fullName evidence="4">Parvulin-like PPIase</fullName>
        <ecNumber evidence="3">5.2.1.8</ecNumber>
    </recommendedName>
    <alternativeName>
        <fullName evidence="6">Peptidyl-prolyl cis-trans isomerase plp</fullName>
    </alternativeName>
    <alternativeName>
        <fullName evidence="7">Rotamase plp</fullName>
    </alternativeName>
</protein>
<dbReference type="SUPFAM" id="SSF109998">
    <property type="entry name" value="Triger factor/SurA peptide-binding domain-like"/>
    <property type="match status" value="1"/>
</dbReference>
<reference evidence="11 12" key="1">
    <citation type="submission" date="2019-09" db="EMBL/GenBank/DDBJ databases">
        <title>Draft Whole-Genome sequence of Blastochloris sulfoviridis DSM 729.</title>
        <authorList>
            <person name="Meyer T.E."/>
            <person name="Kyndt J.A."/>
        </authorList>
    </citation>
    <scope>NUCLEOTIDE SEQUENCE [LARGE SCALE GENOMIC DNA]</scope>
    <source>
        <strain evidence="11 12">DSM 729</strain>
    </source>
</reference>
<organism evidence="11 12">
    <name type="scientific">Blastochloris sulfoviridis</name>
    <dbReference type="NCBI Taxonomy" id="50712"/>
    <lineage>
        <taxon>Bacteria</taxon>
        <taxon>Pseudomonadati</taxon>
        <taxon>Pseudomonadota</taxon>
        <taxon>Alphaproteobacteria</taxon>
        <taxon>Hyphomicrobiales</taxon>
        <taxon>Blastochloridaceae</taxon>
        <taxon>Blastochloris</taxon>
    </lineage>
</organism>
<name>A0A5M6HTX5_9HYPH</name>